<name>B7PA74_IXOSC</name>
<dbReference type="EMBL" id="ABJB010659755">
    <property type="status" value="NOT_ANNOTATED_CDS"/>
    <property type="molecule type" value="Genomic_DNA"/>
</dbReference>
<evidence type="ECO:0000313" key="5">
    <source>
        <dbReference type="Proteomes" id="UP000001555"/>
    </source>
</evidence>
<keyword evidence="5" id="KW-1185">Reference proteome</keyword>
<sequence length="358" mass="38492">MAVNVVLLATAGFSLLTSSAAASLAGSQSPTSRSRPGSVSRRSSSYTATGVRTDADTSHAIDANLHPAVLKTQRLHPQEDLGVSYIGEPPDSGESISRAELFAMMLQKEQPRPPHRHSATRTITPRFKTQRWSAPSAKETSQRLPTRRPTSRAKLAPRARLSYVKTVSYIPFPYYGFGQRHPENPRNPVARVPPSRVSPGFPPLPPRRMPPQQLPPSKAQYLLFSAPAEVPVDLIIDAWNALLAFNPCRLLRLTTTARPEAPRGSPVDPAAAGVSDTTDDEAIGSLVTDEPELDASPASPESSAGGATTSSSSVVGVMRRIPPRGHGGVYRRHREMLTSDRDSGSTSALERGSQEDTS</sequence>
<dbReference type="Proteomes" id="UP000001555">
    <property type="component" value="Unassembled WGS sequence"/>
</dbReference>
<feature type="region of interest" description="Disordered" evidence="1">
    <location>
        <begin position="22"/>
        <end position="60"/>
    </location>
</feature>
<dbReference type="InParanoid" id="B7PA74"/>
<dbReference type="VEuPathDB" id="VectorBase:ISCI017468"/>
<evidence type="ECO:0008006" key="6">
    <source>
        <dbReference type="Google" id="ProtNLM"/>
    </source>
</evidence>
<gene>
    <name evidence="3" type="ORF">IscW_ISCW017468</name>
</gene>
<dbReference type="EMBL" id="ABJB011123226">
    <property type="status" value="NOT_ANNOTATED_CDS"/>
    <property type="molecule type" value="Genomic_DNA"/>
</dbReference>
<evidence type="ECO:0000256" key="2">
    <source>
        <dbReference type="SAM" id="SignalP"/>
    </source>
</evidence>
<keyword evidence="2" id="KW-0732">Signal</keyword>
<feature type="region of interest" description="Disordered" evidence="1">
    <location>
        <begin position="128"/>
        <end position="154"/>
    </location>
</feature>
<dbReference type="EMBL" id="ABJB010776537">
    <property type="status" value="NOT_ANNOTATED_CDS"/>
    <property type="molecule type" value="Genomic_DNA"/>
</dbReference>
<dbReference type="PaxDb" id="6945-B7PA74"/>
<feature type="compositionally biased region" description="Basic residues" evidence="1">
    <location>
        <begin position="145"/>
        <end position="154"/>
    </location>
</feature>
<feature type="signal peptide" evidence="2">
    <location>
        <begin position="1"/>
        <end position="21"/>
    </location>
</feature>
<dbReference type="AlphaFoldDB" id="B7PA74"/>
<dbReference type="EMBL" id="ABJB010504520">
    <property type="status" value="NOT_ANNOTATED_CDS"/>
    <property type="molecule type" value="Genomic_DNA"/>
</dbReference>
<dbReference type="VEuPathDB" id="VectorBase:ISCW017468"/>
<feature type="chain" id="PRO_5014567944" description="Secreted protein" evidence="2">
    <location>
        <begin position="22"/>
        <end position="358"/>
    </location>
</feature>
<feature type="compositionally biased region" description="Polar residues" evidence="1">
    <location>
        <begin position="130"/>
        <end position="144"/>
    </location>
</feature>
<protein>
    <recommendedName>
        <fullName evidence="6">Secreted protein</fullName>
    </recommendedName>
</protein>
<evidence type="ECO:0000256" key="1">
    <source>
        <dbReference type="SAM" id="MobiDB-lite"/>
    </source>
</evidence>
<feature type="compositionally biased region" description="Low complexity" evidence="1">
    <location>
        <begin position="22"/>
        <end position="45"/>
    </location>
</feature>
<dbReference type="EnsemblMetazoa" id="ISCW017468-RA">
    <property type="protein sequence ID" value="ISCW017468-PA"/>
    <property type="gene ID" value="ISCW017468"/>
</dbReference>
<reference evidence="3 5" key="1">
    <citation type="submission" date="2008-03" db="EMBL/GenBank/DDBJ databases">
        <title>Annotation of Ixodes scapularis.</title>
        <authorList>
            <consortium name="Ixodes scapularis Genome Project Consortium"/>
            <person name="Caler E."/>
            <person name="Hannick L.I."/>
            <person name="Bidwell S."/>
            <person name="Joardar V."/>
            <person name="Thiagarajan M."/>
            <person name="Amedeo P."/>
            <person name="Galinsky K.J."/>
            <person name="Schobel S."/>
            <person name="Inman J."/>
            <person name="Hostetler J."/>
            <person name="Miller J."/>
            <person name="Hammond M."/>
            <person name="Megy K."/>
            <person name="Lawson D."/>
            <person name="Kodira C."/>
            <person name="Sutton G."/>
            <person name="Meyer J."/>
            <person name="Hill C.A."/>
            <person name="Birren B."/>
            <person name="Nene V."/>
            <person name="Collins F."/>
            <person name="Alarcon-Chaidez F."/>
            <person name="Wikel S."/>
            <person name="Strausberg R."/>
        </authorList>
    </citation>
    <scope>NUCLEOTIDE SEQUENCE [LARGE SCALE GENOMIC DNA]</scope>
    <source>
        <strain evidence="5">Wikel</strain>
        <strain evidence="3">Wikel colony</strain>
    </source>
</reference>
<evidence type="ECO:0000313" key="3">
    <source>
        <dbReference type="EMBL" id="EEC03496.1"/>
    </source>
</evidence>
<dbReference type="EMBL" id="ABJB011027292">
    <property type="status" value="NOT_ANNOTATED_CDS"/>
    <property type="molecule type" value="Genomic_DNA"/>
</dbReference>
<dbReference type="OrthoDB" id="10330469at2759"/>
<proteinExistence type="predicted"/>
<evidence type="ECO:0000313" key="4">
    <source>
        <dbReference type="EnsemblMetazoa" id="ISCW017468-PA"/>
    </source>
</evidence>
<feature type="region of interest" description="Disordered" evidence="1">
    <location>
        <begin position="289"/>
        <end position="358"/>
    </location>
</feature>
<reference evidence="4" key="2">
    <citation type="submission" date="2020-05" db="UniProtKB">
        <authorList>
            <consortium name="EnsemblMetazoa"/>
        </authorList>
    </citation>
    <scope>IDENTIFICATION</scope>
    <source>
        <strain evidence="4">wikel</strain>
    </source>
</reference>
<organism>
    <name type="scientific">Ixodes scapularis</name>
    <name type="common">Black-legged tick</name>
    <name type="synonym">Deer tick</name>
    <dbReference type="NCBI Taxonomy" id="6945"/>
    <lineage>
        <taxon>Eukaryota</taxon>
        <taxon>Metazoa</taxon>
        <taxon>Ecdysozoa</taxon>
        <taxon>Arthropoda</taxon>
        <taxon>Chelicerata</taxon>
        <taxon>Arachnida</taxon>
        <taxon>Acari</taxon>
        <taxon>Parasitiformes</taxon>
        <taxon>Ixodida</taxon>
        <taxon>Ixodoidea</taxon>
        <taxon>Ixodidae</taxon>
        <taxon>Ixodinae</taxon>
        <taxon>Ixodes</taxon>
    </lineage>
</organism>
<dbReference type="EMBL" id="DS669691">
    <property type="protein sequence ID" value="EEC03496.1"/>
    <property type="molecule type" value="Genomic_DNA"/>
</dbReference>
<dbReference type="EMBL" id="ABJB010899047">
    <property type="status" value="NOT_ANNOTATED_CDS"/>
    <property type="molecule type" value="Genomic_DNA"/>
</dbReference>
<dbReference type="HOGENOM" id="CLU_774529_0_0_1"/>
<dbReference type="VEuPathDB" id="VectorBase:ISCP_020935"/>
<feature type="compositionally biased region" description="Low complexity" evidence="1">
    <location>
        <begin position="295"/>
        <end position="313"/>
    </location>
</feature>
<accession>B7PA74</accession>